<dbReference type="Proteomes" id="UP001497522">
    <property type="component" value="Chromosome 8"/>
</dbReference>
<sequence length="76" mass="8541">MGKSWCVSSLPASSVAATSTRYYCRMTLLRRILISASCSYSVGSVMNVNTLSTASWTEWLMHRMWLTLRISDEGID</sequence>
<evidence type="ECO:0008006" key="3">
    <source>
        <dbReference type="Google" id="ProtNLM"/>
    </source>
</evidence>
<proteinExistence type="predicted"/>
<accession>A0ABP1BXG0</accession>
<name>A0ABP1BXG0_9BRYO</name>
<protein>
    <recommendedName>
        <fullName evidence="3">Secreted protein</fullName>
    </recommendedName>
</protein>
<keyword evidence="2" id="KW-1185">Reference proteome</keyword>
<evidence type="ECO:0000313" key="1">
    <source>
        <dbReference type="EMBL" id="CAK9880790.1"/>
    </source>
</evidence>
<organism evidence="1 2">
    <name type="scientific">Sphagnum jensenii</name>
    <dbReference type="NCBI Taxonomy" id="128206"/>
    <lineage>
        <taxon>Eukaryota</taxon>
        <taxon>Viridiplantae</taxon>
        <taxon>Streptophyta</taxon>
        <taxon>Embryophyta</taxon>
        <taxon>Bryophyta</taxon>
        <taxon>Sphagnophytina</taxon>
        <taxon>Sphagnopsida</taxon>
        <taxon>Sphagnales</taxon>
        <taxon>Sphagnaceae</taxon>
        <taxon>Sphagnum</taxon>
    </lineage>
</organism>
<dbReference type="EMBL" id="OZ023709">
    <property type="protein sequence ID" value="CAK9880790.1"/>
    <property type="molecule type" value="Genomic_DNA"/>
</dbReference>
<evidence type="ECO:0000313" key="2">
    <source>
        <dbReference type="Proteomes" id="UP001497522"/>
    </source>
</evidence>
<gene>
    <name evidence="1" type="ORF">CSSPJE1EN2_LOCUS22189</name>
</gene>
<reference evidence="1" key="1">
    <citation type="submission" date="2024-03" db="EMBL/GenBank/DDBJ databases">
        <authorList>
            <consortium name="ELIXIR-Norway"/>
            <consortium name="Elixir Norway"/>
        </authorList>
    </citation>
    <scope>NUCLEOTIDE SEQUENCE</scope>
</reference>